<dbReference type="PIRSF" id="PIRSF002291">
    <property type="entry name" value="AP_complex_beta"/>
    <property type="match status" value="1"/>
</dbReference>
<dbReference type="GO" id="GO:0032153">
    <property type="term" value="C:cell division site"/>
    <property type="evidence" value="ECO:0007669"/>
    <property type="project" value="EnsemblFungi"/>
</dbReference>
<evidence type="ECO:0000256" key="2">
    <source>
        <dbReference type="ARBA" id="ARBA00006613"/>
    </source>
</evidence>
<evidence type="ECO:0000259" key="7">
    <source>
        <dbReference type="Pfam" id="PF01602"/>
    </source>
</evidence>
<evidence type="ECO:0000313" key="9">
    <source>
        <dbReference type="Proteomes" id="UP000186594"/>
    </source>
</evidence>
<evidence type="ECO:0000256" key="6">
    <source>
        <dbReference type="SAM" id="MobiDB-lite"/>
    </source>
</evidence>
<dbReference type="OMA" id="FIQRPTR"/>
<dbReference type="InterPro" id="IPR011989">
    <property type="entry name" value="ARM-like"/>
</dbReference>
<keyword evidence="4" id="KW-0653">Protein transport</keyword>
<feature type="domain" description="Clathrin/coatomer adaptor adaptin-like N-terminal" evidence="7">
    <location>
        <begin position="67"/>
        <end position="587"/>
    </location>
</feature>
<dbReference type="InterPro" id="IPR026739">
    <property type="entry name" value="AP_beta"/>
</dbReference>
<comment type="similarity">
    <text evidence="2">Belongs to the adaptor complexes large subunit family.</text>
</comment>
<feature type="non-terminal residue" evidence="8">
    <location>
        <position position="705"/>
    </location>
</feature>
<dbReference type="GO" id="GO:0051285">
    <property type="term" value="C:cell cortex of cell tip"/>
    <property type="evidence" value="ECO:0007669"/>
    <property type="project" value="EnsemblFungi"/>
</dbReference>
<dbReference type="GO" id="GO:0016192">
    <property type="term" value="P:vesicle-mediated transport"/>
    <property type="evidence" value="ECO:0007669"/>
    <property type="project" value="InterPro"/>
</dbReference>
<dbReference type="GO" id="GO:0030276">
    <property type="term" value="F:clathrin binding"/>
    <property type="evidence" value="ECO:0007669"/>
    <property type="project" value="InterPro"/>
</dbReference>
<dbReference type="OrthoDB" id="10254310at2759"/>
<comment type="caution">
    <text evidence="8">The sequence shown here is derived from an EMBL/GenBank/DDBJ whole genome shotgun (WGS) entry which is preliminary data.</text>
</comment>
<keyword evidence="9" id="KW-1185">Reference proteome</keyword>
<dbReference type="FunFam" id="1.25.10.10:FF:000044">
    <property type="entry name" value="AP complex subunit beta"/>
    <property type="match status" value="1"/>
</dbReference>
<evidence type="ECO:0000256" key="4">
    <source>
        <dbReference type="ARBA" id="ARBA00022927"/>
    </source>
</evidence>
<dbReference type="Gene3D" id="1.25.10.10">
    <property type="entry name" value="Leucine-rich Repeat Variant"/>
    <property type="match status" value="1"/>
</dbReference>
<keyword evidence="3" id="KW-0813">Transport</keyword>
<gene>
    <name evidence="8" type="ORF">NEOLI_004177</name>
</gene>
<organism evidence="8 9">
    <name type="scientific">Neolecta irregularis (strain DAH-3)</name>
    <dbReference type="NCBI Taxonomy" id="1198029"/>
    <lineage>
        <taxon>Eukaryota</taxon>
        <taxon>Fungi</taxon>
        <taxon>Dikarya</taxon>
        <taxon>Ascomycota</taxon>
        <taxon>Taphrinomycotina</taxon>
        <taxon>Neolectales</taxon>
        <taxon>Neolectaceae</taxon>
        <taxon>Neolecta</taxon>
    </lineage>
</organism>
<dbReference type="InterPro" id="IPR016024">
    <property type="entry name" value="ARM-type_fold"/>
</dbReference>
<evidence type="ECO:0000313" key="8">
    <source>
        <dbReference type="EMBL" id="OLL23384.1"/>
    </source>
</evidence>
<dbReference type="GO" id="GO:0006886">
    <property type="term" value="P:intracellular protein transport"/>
    <property type="evidence" value="ECO:0007669"/>
    <property type="project" value="InterPro"/>
</dbReference>
<dbReference type="InterPro" id="IPR002553">
    <property type="entry name" value="Clathrin/coatomer_adapt-like_N"/>
</dbReference>
<dbReference type="Proteomes" id="UP000186594">
    <property type="component" value="Unassembled WGS sequence"/>
</dbReference>
<dbReference type="SUPFAM" id="SSF48371">
    <property type="entry name" value="ARM repeat"/>
    <property type="match status" value="1"/>
</dbReference>
<sequence>MISNYPSSSLIYQGLTVINFLNDVYYVEIRLSQRLTGQFPRFVLLLSKLIPSFPMSSDARFFARGKVQELRNELQMEKKEKNLNKKRTVLKKIVANMTMSNDMSPLFPEIIQCMALPDLGIKKMCFLYLTNYARLKPDIAMKALPILLRDFDDINPLIRALALRTASYMNVPDVIRSLFDPVSDLMGDPDPYVRKTAAMSVAKMHHYDPQGVVNKGLVNGLKDLLGDANSTVVANALASLMDILSRTEGMKLNLDYTISTKLVSALNECSEWNQTYILEALMHFTPKNSRDAETLAERIAPRLQHANSGVVLTCTKVIIALTNYISNEKEVTLLFKKLIPPLVTLLARPPEVQFVALRNAHLILLKRPDVWRNDIQLFFCKYNDPIYVKLAKLEIIVRLANRDNISQVLNELKEYATEVDVDFVRKAVRSIGRLAVKIETAARDCISVLLELVSTKVSYVVQEATVVIRDIFRKYPNQYESIIATLCENLDSLDEPEAKAAMIWVIGQYADRIENSDLLLDDFLFSFKEETIEVQLALLTATVKLFIQRPTKGQDLVPKVLKWATEESDNPDLRDRGYMYWRLLSMDTGAAKQIVMSEKPQITLERDEMDEETLEKMCLQIGCLGSVYHKLPEQFIRNGKSRTLPDSPALVRHGRSGLALSVNTLSVQEPSKYVCVPLRDGEADGNSMAPSPSPGGYTGCDPSAL</sequence>
<feature type="region of interest" description="Disordered" evidence="6">
    <location>
        <begin position="684"/>
        <end position="705"/>
    </location>
</feature>
<name>A0A1U7LL58_NEOID</name>
<dbReference type="GO" id="GO:0030122">
    <property type="term" value="C:AP-2 adaptor complex"/>
    <property type="evidence" value="ECO:0007669"/>
    <property type="project" value="EnsemblFungi"/>
</dbReference>
<dbReference type="EMBL" id="LXFE01001717">
    <property type="protein sequence ID" value="OLL23384.1"/>
    <property type="molecule type" value="Genomic_DNA"/>
</dbReference>
<evidence type="ECO:0000256" key="5">
    <source>
        <dbReference type="ARBA" id="ARBA00023136"/>
    </source>
</evidence>
<dbReference type="Pfam" id="PF01602">
    <property type="entry name" value="Adaptin_N"/>
    <property type="match status" value="1"/>
</dbReference>
<evidence type="ECO:0000256" key="1">
    <source>
        <dbReference type="ARBA" id="ARBA00004308"/>
    </source>
</evidence>
<proteinExistence type="inferred from homology"/>
<dbReference type="InterPro" id="IPR016342">
    <property type="entry name" value="AP_complex_bsu_1_2_4"/>
</dbReference>
<dbReference type="PANTHER" id="PTHR11134">
    <property type="entry name" value="ADAPTOR COMPLEX SUBUNIT BETA FAMILY MEMBER"/>
    <property type="match status" value="1"/>
</dbReference>
<protein>
    <submittedName>
        <fullName evidence="8">AP-2 complex subunit beta isoform B</fullName>
    </submittedName>
</protein>
<comment type="subcellular location">
    <subcellularLocation>
        <location evidence="1">Endomembrane system</location>
    </subcellularLocation>
</comment>
<reference evidence="8 9" key="1">
    <citation type="submission" date="2016-04" db="EMBL/GenBank/DDBJ databases">
        <title>Evolutionary innovation and constraint leading to complex multicellularity in the Ascomycota.</title>
        <authorList>
            <person name="Cisse O."/>
            <person name="Nguyen A."/>
            <person name="Hewitt D.A."/>
            <person name="Jedd G."/>
            <person name="Stajich J.E."/>
        </authorList>
    </citation>
    <scope>NUCLEOTIDE SEQUENCE [LARGE SCALE GENOMIC DNA]</scope>
    <source>
        <strain evidence="8 9">DAH-3</strain>
    </source>
</reference>
<accession>A0A1U7LL58</accession>
<dbReference type="AlphaFoldDB" id="A0A1U7LL58"/>
<keyword evidence="5" id="KW-0472">Membrane</keyword>
<evidence type="ECO:0000256" key="3">
    <source>
        <dbReference type="ARBA" id="ARBA00022448"/>
    </source>
</evidence>